<proteinExistence type="predicted"/>
<dbReference type="Proteomes" id="UP000020492">
    <property type="component" value="Unassembled WGS sequence"/>
</dbReference>
<evidence type="ECO:0000256" key="2">
    <source>
        <dbReference type="SAM" id="SignalP"/>
    </source>
</evidence>
<dbReference type="Gene3D" id="2.160.20.10">
    <property type="entry name" value="Single-stranded right-handed beta-helix, Pectin lyase-like"/>
    <property type="match status" value="1"/>
</dbReference>
<organism evidence="3 4">
    <name type="scientific">Deinococcus phoenicis</name>
    <dbReference type="NCBI Taxonomy" id="1476583"/>
    <lineage>
        <taxon>Bacteria</taxon>
        <taxon>Thermotogati</taxon>
        <taxon>Deinococcota</taxon>
        <taxon>Deinococci</taxon>
        <taxon>Deinococcales</taxon>
        <taxon>Deinococcaceae</taxon>
        <taxon>Deinococcus</taxon>
    </lineage>
</organism>
<evidence type="ECO:0008006" key="5">
    <source>
        <dbReference type="Google" id="ProtNLM"/>
    </source>
</evidence>
<reference evidence="3 4" key="1">
    <citation type="submission" date="2014-03" db="EMBL/GenBank/DDBJ databases">
        <title>Draft genome sequence of Deinococcus phoenicis 1P10ME.</title>
        <authorList>
            <person name="Stepanov V.G."/>
            <person name="Vaishampayan P."/>
            <person name="Venkateswaran K."/>
            <person name="Fox G.E."/>
        </authorList>
    </citation>
    <scope>NUCLEOTIDE SEQUENCE [LARGE SCALE GENOMIC DNA]</scope>
    <source>
        <strain evidence="3 4">1P10ME</strain>
    </source>
</reference>
<dbReference type="EMBL" id="JHAC01000026">
    <property type="protein sequence ID" value="EYB68141.1"/>
    <property type="molecule type" value="Genomic_DNA"/>
</dbReference>
<protein>
    <recommendedName>
        <fullName evidence="5">Right handed beta helix domain-containing protein</fullName>
    </recommendedName>
</protein>
<feature type="chain" id="PRO_5001485606" description="Right handed beta helix domain-containing protein" evidence="2">
    <location>
        <begin position="33"/>
        <end position="480"/>
    </location>
</feature>
<dbReference type="InterPro" id="IPR012334">
    <property type="entry name" value="Pectin_lyas_fold"/>
</dbReference>
<evidence type="ECO:0000313" key="4">
    <source>
        <dbReference type="Proteomes" id="UP000020492"/>
    </source>
</evidence>
<comment type="caution">
    <text evidence="3">The sequence shown here is derived from an EMBL/GenBank/DDBJ whole genome shotgun (WGS) entry which is preliminary data.</text>
</comment>
<dbReference type="InterPro" id="IPR011050">
    <property type="entry name" value="Pectin_lyase_fold/virulence"/>
</dbReference>
<dbReference type="SMART" id="SM00710">
    <property type="entry name" value="PbH1"/>
    <property type="match status" value="8"/>
</dbReference>
<dbReference type="PROSITE" id="PS51257">
    <property type="entry name" value="PROKAR_LIPOPROTEIN"/>
    <property type="match status" value="1"/>
</dbReference>
<dbReference type="RefSeq" id="WP_034356960.1">
    <property type="nucleotide sequence ID" value="NZ_JHAC01000026.1"/>
</dbReference>
<feature type="compositionally biased region" description="Low complexity" evidence="1">
    <location>
        <begin position="37"/>
        <end position="48"/>
    </location>
</feature>
<dbReference type="PATRIC" id="fig|1476583.3.peg.1780"/>
<accession>A0A016QQ91</accession>
<dbReference type="InterPro" id="IPR006626">
    <property type="entry name" value="PbH1"/>
</dbReference>
<feature type="region of interest" description="Disordered" evidence="1">
    <location>
        <begin position="32"/>
        <end position="79"/>
    </location>
</feature>
<dbReference type="SUPFAM" id="SSF51126">
    <property type="entry name" value="Pectin lyase-like"/>
    <property type="match status" value="1"/>
</dbReference>
<sequence>MHRPTRDLTLIKCAFGVLGLTALLAACGQVPASSDLPPTTQTQAGTPTSGEPTETAAQPVADSGTPATGDSSPADDLAARGTRASAAAIDVACDSVSDDLSAIRSKLAAKSVVTLSGTCRIGSSINLAAGKTLAGGRLVATTPLQVVVNATGAGATIRDLIIDGARSKNGILNNGYPITVSNVETMNLTDFGIWIMRGTGSRISGFKAHDINGLVGASAVLVRLAPKTVVENVTAWNIMPPDPNNPNTQPPDGNGVFIGAGSDGTTVTNVTGNNIGRRLVKIQSNYITVRGVYATGVGHSAVQIQLPVAAGGPIRGCRLYDINHTATRNGQYGVMFEDAVDDCVVDGFNFTGMTDTGIEIRGGITNTTFKNGTVKNAARWCVRVENSSASGTRNITFDNVTFDHCYNNLGPAFAIRNNSTYGAVDNVTLNGSRFLNSSIALEAYGSGHVFTNNSFGNAQVKIIPGTRYTAYSNTGVNGSL</sequence>
<feature type="signal peptide" evidence="2">
    <location>
        <begin position="1"/>
        <end position="32"/>
    </location>
</feature>
<name>A0A016QQ91_9DEIO</name>
<keyword evidence="4" id="KW-1185">Reference proteome</keyword>
<dbReference type="AlphaFoldDB" id="A0A016QQ91"/>
<evidence type="ECO:0000256" key="1">
    <source>
        <dbReference type="SAM" id="MobiDB-lite"/>
    </source>
</evidence>
<keyword evidence="2" id="KW-0732">Signal</keyword>
<evidence type="ECO:0000313" key="3">
    <source>
        <dbReference type="EMBL" id="EYB68141.1"/>
    </source>
</evidence>
<gene>
    <name evidence="3" type="ORF">DEIPH_ctg026orf0042</name>
</gene>